<evidence type="ECO:0008006" key="3">
    <source>
        <dbReference type="Google" id="ProtNLM"/>
    </source>
</evidence>
<dbReference type="Proteomes" id="UP000242715">
    <property type="component" value="Unassembled WGS sequence"/>
</dbReference>
<name>A0A2Z6M7M5_TRISU</name>
<sequence length="613" mass="68181">MGVVRSANYMGYSGGRGMVVDKSIQSLNRERVCVRWDFNAVSSIEERRSSREGPRPSGHIPFNHFINDSVLIDLPLSGRKFTWYKGDGLSMSRLDRFLLSEEWCLTWPNCIQVAQLRGLSDDCPLMLEANEENWGPLLSQMLKCWKDIPGYNQLVREKWNKIDGRGGFVLIFRLSALDGKGEEKDLSKVELEELHEITSDIDSLARRNASICWQQSRSLWLKEGDASHKKGHVISSIQVDDVPTKGVQPIRQALYADFASDFKAGTMDKPRVDNLPWKVDFWPEMQADIMHFIAKFHRNGKLLKGLNSTFITFIPKVDRPQHLNAFRLISPVGSLYQILAKVLANRLQGVIGSVITESQTVFVKDMPILDGICIENEVVDKASSVLVNGSQTKEFPLERGLRQLDPLSPFLFLLDAESLNVLMKAVVENHFFCGLLLCCLRLCQVEESLPFFRWSSSSLKSILNSLSVYSLSFFKATSSTISSIDSLLKKKIVVGVRMLGKPLGLVGILGIVVRVLAARYGEYRGCLRAGVRNGSSWWREIVRIRDVVDDLRGGWFEESVLNKLGDGWGIGGGGVDVAETVVGLGGGDVGGVLGFTSRCLIASSAPRHLAVAA</sequence>
<dbReference type="SUPFAM" id="SSF56219">
    <property type="entry name" value="DNase I-like"/>
    <property type="match status" value="1"/>
</dbReference>
<evidence type="ECO:0000313" key="1">
    <source>
        <dbReference type="EMBL" id="GAU28464.1"/>
    </source>
</evidence>
<reference evidence="2" key="1">
    <citation type="journal article" date="2017" name="Front. Plant Sci.">
        <title>Climate Clever Clovers: New Paradigm to Reduce the Environmental Footprint of Ruminants by Breeding Low Methanogenic Forages Utilizing Haplotype Variation.</title>
        <authorList>
            <person name="Kaur P."/>
            <person name="Appels R."/>
            <person name="Bayer P.E."/>
            <person name="Keeble-Gagnere G."/>
            <person name="Wang J."/>
            <person name="Hirakawa H."/>
            <person name="Shirasawa K."/>
            <person name="Vercoe P."/>
            <person name="Stefanova K."/>
            <person name="Durmic Z."/>
            <person name="Nichols P."/>
            <person name="Revell C."/>
            <person name="Isobe S.N."/>
            <person name="Edwards D."/>
            <person name="Erskine W."/>
        </authorList>
    </citation>
    <scope>NUCLEOTIDE SEQUENCE [LARGE SCALE GENOMIC DNA]</scope>
    <source>
        <strain evidence="2">cv. Daliak</strain>
    </source>
</reference>
<dbReference type="AlphaFoldDB" id="A0A2Z6M7M5"/>
<dbReference type="PANTHER" id="PTHR33710:SF64">
    <property type="entry name" value="ENDONUCLEASE_EXONUCLEASE_PHOSPHATASE DOMAIN-CONTAINING PROTEIN"/>
    <property type="match status" value="1"/>
</dbReference>
<dbReference type="Gene3D" id="3.60.10.10">
    <property type="entry name" value="Endonuclease/exonuclease/phosphatase"/>
    <property type="match status" value="1"/>
</dbReference>
<proteinExistence type="predicted"/>
<protein>
    <recommendedName>
        <fullName evidence="3">Reverse transcriptase domain-containing protein</fullName>
    </recommendedName>
</protein>
<dbReference type="EMBL" id="DF973373">
    <property type="protein sequence ID" value="GAU28464.1"/>
    <property type="molecule type" value="Genomic_DNA"/>
</dbReference>
<dbReference type="InterPro" id="IPR036691">
    <property type="entry name" value="Endo/exonu/phosph_ase_sf"/>
</dbReference>
<organism evidence="1 2">
    <name type="scientific">Trifolium subterraneum</name>
    <name type="common">Subterranean clover</name>
    <dbReference type="NCBI Taxonomy" id="3900"/>
    <lineage>
        <taxon>Eukaryota</taxon>
        <taxon>Viridiplantae</taxon>
        <taxon>Streptophyta</taxon>
        <taxon>Embryophyta</taxon>
        <taxon>Tracheophyta</taxon>
        <taxon>Spermatophyta</taxon>
        <taxon>Magnoliopsida</taxon>
        <taxon>eudicotyledons</taxon>
        <taxon>Gunneridae</taxon>
        <taxon>Pentapetalae</taxon>
        <taxon>rosids</taxon>
        <taxon>fabids</taxon>
        <taxon>Fabales</taxon>
        <taxon>Fabaceae</taxon>
        <taxon>Papilionoideae</taxon>
        <taxon>50 kb inversion clade</taxon>
        <taxon>NPAAA clade</taxon>
        <taxon>Hologalegina</taxon>
        <taxon>IRL clade</taxon>
        <taxon>Trifolieae</taxon>
        <taxon>Trifolium</taxon>
    </lineage>
</organism>
<accession>A0A2Z6M7M5</accession>
<dbReference type="PANTHER" id="PTHR33710">
    <property type="entry name" value="BNAC02G09200D PROTEIN"/>
    <property type="match status" value="1"/>
</dbReference>
<gene>
    <name evidence="1" type="ORF">TSUD_294670</name>
</gene>
<evidence type="ECO:0000313" key="2">
    <source>
        <dbReference type="Proteomes" id="UP000242715"/>
    </source>
</evidence>
<keyword evidence="2" id="KW-1185">Reference proteome</keyword>